<comment type="subunit">
    <text evidence="8">Homodimer. Forms a stable heterotetrameric complex of 2 MoeB and 2 MoaD during adenylation of MoaD.</text>
</comment>
<dbReference type="OrthoDB" id="9804286at2"/>
<dbReference type="CDD" id="cd00757">
    <property type="entry name" value="ThiF_MoeB_HesA_family"/>
    <property type="match status" value="1"/>
</dbReference>
<evidence type="ECO:0000256" key="9">
    <source>
        <dbReference type="ARBA" id="ARBA00066884"/>
    </source>
</evidence>
<dbReference type="InterPro" id="IPR035985">
    <property type="entry name" value="Ubiquitin-activating_enz"/>
</dbReference>
<name>A0A4U6QTX4_9GAMM</name>
<dbReference type="SUPFAM" id="SSF69572">
    <property type="entry name" value="Activating enzymes of the ubiquitin-like proteins"/>
    <property type="match status" value="1"/>
</dbReference>
<keyword evidence="16" id="KW-1185">Reference proteome</keyword>
<dbReference type="GO" id="GO:0008641">
    <property type="term" value="F:ubiquitin-like modifier activating enzyme activity"/>
    <property type="evidence" value="ECO:0007669"/>
    <property type="project" value="InterPro"/>
</dbReference>
<dbReference type="AlphaFoldDB" id="A0A4U6QTX4"/>
<dbReference type="GO" id="GO:0005829">
    <property type="term" value="C:cytosol"/>
    <property type="evidence" value="ECO:0007669"/>
    <property type="project" value="TreeGrafter"/>
</dbReference>
<evidence type="ECO:0000313" key="16">
    <source>
        <dbReference type="Proteomes" id="UP000308488"/>
    </source>
</evidence>
<evidence type="ECO:0000256" key="7">
    <source>
        <dbReference type="ARBA" id="ARBA00055169"/>
    </source>
</evidence>
<evidence type="ECO:0000256" key="4">
    <source>
        <dbReference type="ARBA" id="ARBA00022741"/>
    </source>
</evidence>
<evidence type="ECO:0000256" key="11">
    <source>
        <dbReference type="ARBA" id="ARBA00075110"/>
    </source>
</evidence>
<evidence type="ECO:0000256" key="2">
    <source>
        <dbReference type="ARBA" id="ARBA00009919"/>
    </source>
</evidence>
<keyword evidence="15" id="KW-0548">Nucleotidyltransferase</keyword>
<evidence type="ECO:0000256" key="3">
    <source>
        <dbReference type="ARBA" id="ARBA00022679"/>
    </source>
</evidence>
<reference evidence="15 16" key="1">
    <citation type="submission" date="2019-05" db="EMBL/GenBank/DDBJ databases">
        <title>Marinobacter panjinensis sp. nov., a moderately halophilic bacterium isolated from sea tidal flat environment.</title>
        <authorList>
            <person name="Yang W."/>
            <person name="An M."/>
            <person name="He W."/>
            <person name="Luo X."/>
            <person name="Zhu L."/>
            <person name="Chen G."/>
            <person name="Zhang Y."/>
            <person name="Wang Y."/>
        </authorList>
    </citation>
    <scope>NUCLEOTIDE SEQUENCE [LARGE SCALE GENOMIC DNA]</scope>
    <source>
        <strain evidence="15 16">PJ-16</strain>
    </source>
</reference>
<comment type="catalytic activity">
    <reaction evidence="6">
        <text>[molybdopterin-synthase sulfur-carrier protein]-C-terminal Gly-Gly + ATP + H(+) = [molybdopterin-synthase sulfur-carrier protein]-C-terminal Gly-Gly-AMP + diphosphate</text>
        <dbReference type="Rhea" id="RHEA:43616"/>
        <dbReference type="Rhea" id="RHEA-COMP:12159"/>
        <dbReference type="Rhea" id="RHEA-COMP:12202"/>
        <dbReference type="ChEBI" id="CHEBI:15378"/>
        <dbReference type="ChEBI" id="CHEBI:30616"/>
        <dbReference type="ChEBI" id="CHEBI:33019"/>
        <dbReference type="ChEBI" id="CHEBI:90618"/>
        <dbReference type="ChEBI" id="CHEBI:90778"/>
        <dbReference type="EC" id="2.7.7.80"/>
    </reaction>
</comment>
<dbReference type="EC" id="2.7.7.80" evidence="9"/>
<evidence type="ECO:0000313" key="15">
    <source>
        <dbReference type="EMBL" id="TKV64119.1"/>
    </source>
</evidence>
<dbReference type="InterPro" id="IPR000594">
    <property type="entry name" value="ThiF_NAD_FAD-bd"/>
</dbReference>
<keyword evidence="4" id="KW-0547">Nucleotide-binding</keyword>
<evidence type="ECO:0000256" key="6">
    <source>
        <dbReference type="ARBA" id="ARBA00052218"/>
    </source>
</evidence>
<gene>
    <name evidence="15" type="ORF">FDP08_17005</name>
</gene>
<keyword evidence="3 15" id="KW-0808">Transferase</keyword>
<organism evidence="15 16">
    <name type="scientific">Marinobacter panjinensis</name>
    <dbReference type="NCBI Taxonomy" id="2576384"/>
    <lineage>
        <taxon>Bacteria</taxon>
        <taxon>Pseudomonadati</taxon>
        <taxon>Pseudomonadota</taxon>
        <taxon>Gammaproteobacteria</taxon>
        <taxon>Pseudomonadales</taxon>
        <taxon>Marinobacteraceae</taxon>
        <taxon>Marinobacter</taxon>
    </lineage>
</organism>
<dbReference type="InterPro" id="IPR045886">
    <property type="entry name" value="ThiF/MoeB/HesA"/>
</dbReference>
<comment type="similarity">
    <text evidence="2">Belongs to the HesA/MoeB/ThiF family.</text>
</comment>
<dbReference type="GO" id="GO:0004792">
    <property type="term" value="F:thiosulfate-cyanide sulfurtransferase activity"/>
    <property type="evidence" value="ECO:0007669"/>
    <property type="project" value="TreeGrafter"/>
</dbReference>
<evidence type="ECO:0000256" key="5">
    <source>
        <dbReference type="ARBA" id="ARBA00022840"/>
    </source>
</evidence>
<dbReference type="NCBIfam" id="NF004281">
    <property type="entry name" value="PRK05690.1"/>
    <property type="match status" value="1"/>
</dbReference>
<evidence type="ECO:0000259" key="14">
    <source>
        <dbReference type="Pfam" id="PF00899"/>
    </source>
</evidence>
<dbReference type="FunFam" id="3.40.50.720:FF:000033">
    <property type="entry name" value="Adenylyltransferase and sulfurtransferase MOCS3"/>
    <property type="match status" value="1"/>
</dbReference>
<sequence length="253" mass="27312">MLNDEELLRYSRQILMPRFDIAGQTRLKSARVLVVGAGGLGCPVALYLGAAGVGHLTLADDDSVEVANLQRQIAFEQSDLGESKAERLADHVRRINPEVSVTALPERLEGDELQRQVDSASLVVDCTDNFNTRFALNRACVAARVPLVSGAAIRGEGQLAVYDVRDESSPCYHCLYAEQGNEDLTCSEAGVIGPLVGMIGASQAMEAIKVITGVGKTLTGRLLILDAWQMEWREMKLARDPGCPVCAGRRTGE</sequence>
<evidence type="ECO:0000256" key="13">
    <source>
        <dbReference type="ARBA" id="ARBA00078531"/>
    </source>
</evidence>
<proteinExistence type="inferred from homology"/>
<comment type="function">
    <text evidence="7">Catalyzes the adenylation by ATP of the carboxyl group of the C-terminal glycine of sulfur carrier protein MoaD.</text>
</comment>
<keyword evidence="5" id="KW-0067">ATP-binding</keyword>
<dbReference type="EMBL" id="SZYH01000002">
    <property type="protein sequence ID" value="TKV64119.1"/>
    <property type="molecule type" value="Genomic_DNA"/>
</dbReference>
<dbReference type="RefSeq" id="WP_137437486.1">
    <property type="nucleotide sequence ID" value="NZ_JANRHC010000003.1"/>
</dbReference>
<dbReference type="GO" id="GO:0061605">
    <property type="term" value="F:molybdopterin-synthase adenylyltransferase activity"/>
    <property type="evidence" value="ECO:0007669"/>
    <property type="project" value="UniProtKB-EC"/>
</dbReference>
<dbReference type="Pfam" id="PF00899">
    <property type="entry name" value="ThiF"/>
    <property type="match status" value="1"/>
</dbReference>
<dbReference type="Proteomes" id="UP000308488">
    <property type="component" value="Unassembled WGS sequence"/>
</dbReference>
<dbReference type="PANTHER" id="PTHR10953">
    <property type="entry name" value="UBIQUITIN-ACTIVATING ENZYME E1"/>
    <property type="match status" value="1"/>
</dbReference>
<dbReference type="Gene3D" id="3.40.50.720">
    <property type="entry name" value="NAD(P)-binding Rossmann-like Domain"/>
    <property type="match status" value="1"/>
</dbReference>
<accession>A0A4U6QTX4</accession>
<dbReference type="GO" id="GO:0008146">
    <property type="term" value="F:sulfotransferase activity"/>
    <property type="evidence" value="ECO:0007669"/>
    <property type="project" value="TreeGrafter"/>
</dbReference>
<dbReference type="GO" id="GO:0005524">
    <property type="term" value="F:ATP binding"/>
    <property type="evidence" value="ECO:0007669"/>
    <property type="project" value="UniProtKB-KW"/>
</dbReference>
<evidence type="ECO:0000256" key="12">
    <source>
        <dbReference type="ARBA" id="ARBA00075328"/>
    </source>
</evidence>
<comment type="pathway">
    <text evidence="1">Cofactor biosynthesis; molybdopterin biosynthesis.</text>
</comment>
<evidence type="ECO:0000256" key="8">
    <source>
        <dbReference type="ARBA" id="ARBA00063809"/>
    </source>
</evidence>
<comment type="caution">
    <text evidence="15">The sequence shown here is derived from an EMBL/GenBank/DDBJ whole genome shotgun (WGS) entry which is preliminary data.</text>
</comment>
<evidence type="ECO:0000256" key="10">
    <source>
        <dbReference type="ARBA" id="ARBA00073635"/>
    </source>
</evidence>
<dbReference type="PANTHER" id="PTHR10953:SF102">
    <property type="entry name" value="ADENYLYLTRANSFERASE AND SULFURTRANSFERASE MOCS3"/>
    <property type="match status" value="1"/>
</dbReference>
<feature type="domain" description="THIF-type NAD/FAD binding fold" evidence="14">
    <location>
        <begin position="10"/>
        <end position="245"/>
    </location>
</feature>
<protein>
    <recommendedName>
        <fullName evidence="10">Molybdopterin-synthase adenylyltransferase</fullName>
        <ecNumber evidence="9">2.7.7.80</ecNumber>
    </recommendedName>
    <alternativeName>
        <fullName evidence="13">MoaD protein adenylase</fullName>
    </alternativeName>
    <alternativeName>
        <fullName evidence="11">Molybdopterin-converting factor subunit 1 adenylase</fullName>
    </alternativeName>
    <alternativeName>
        <fullName evidence="12">Sulfur carrier protein MoaD adenylyltransferase</fullName>
    </alternativeName>
</protein>
<evidence type="ECO:0000256" key="1">
    <source>
        <dbReference type="ARBA" id="ARBA00005046"/>
    </source>
</evidence>